<evidence type="ECO:0000259" key="6">
    <source>
        <dbReference type="Pfam" id="PF00288"/>
    </source>
</evidence>
<dbReference type="RefSeq" id="WP_109094005.1">
    <property type="nucleotide sequence ID" value="NZ_QETB01000004.1"/>
</dbReference>
<dbReference type="PIRSF" id="PIRSF000530">
    <property type="entry name" value="Galactokinase"/>
    <property type="match status" value="1"/>
</dbReference>
<dbReference type="Gene3D" id="3.30.70.890">
    <property type="entry name" value="GHMP kinase, C-terminal domain"/>
    <property type="match status" value="1"/>
</dbReference>
<dbReference type="SUPFAM" id="SSF55060">
    <property type="entry name" value="GHMP Kinase, C-terminal domain"/>
    <property type="match status" value="1"/>
</dbReference>
<dbReference type="OrthoDB" id="250531at2"/>
<dbReference type="GO" id="GO:0004335">
    <property type="term" value="F:galactokinase activity"/>
    <property type="evidence" value="ECO:0007669"/>
    <property type="project" value="InterPro"/>
</dbReference>
<evidence type="ECO:0000256" key="1">
    <source>
        <dbReference type="ARBA" id="ARBA00006566"/>
    </source>
</evidence>
<name>A0A2V1K922_9ACTO</name>
<comment type="similarity">
    <text evidence="1">Belongs to the GHMP kinase family. GalK subfamily.</text>
</comment>
<comment type="caution">
    <text evidence="8">The sequence shown here is derived from an EMBL/GenBank/DDBJ whole genome shotgun (WGS) entry which is preliminary data.</text>
</comment>
<feature type="domain" description="GHMP kinase N-terminal" evidence="6">
    <location>
        <begin position="152"/>
        <end position="240"/>
    </location>
</feature>
<dbReference type="InterPro" id="IPR000705">
    <property type="entry name" value="Galactokinase"/>
</dbReference>
<evidence type="ECO:0000256" key="3">
    <source>
        <dbReference type="ARBA" id="ARBA00022741"/>
    </source>
</evidence>
<feature type="domain" description="Galactokinase N-terminal" evidence="7">
    <location>
        <begin position="69"/>
        <end position="116"/>
    </location>
</feature>
<dbReference type="AlphaFoldDB" id="A0A2V1K922"/>
<dbReference type="EMBL" id="QETB01000004">
    <property type="protein sequence ID" value="PWF26178.1"/>
    <property type="molecule type" value="Genomic_DNA"/>
</dbReference>
<dbReference type="InterPro" id="IPR014721">
    <property type="entry name" value="Ribsml_uS5_D2-typ_fold_subgr"/>
</dbReference>
<dbReference type="PANTHER" id="PTHR10457:SF7">
    <property type="entry name" value="GALACTOKINASE-RELATED"/>
    <property type="match status" value="1"/>
</dbReference>
<reference evidence="9" key="1">
    <citation type="submission" date="2018-05" db="EMBL/GenBank/DDBJ databases">
        <authorList>
            <person name="Li Y."/>
        </authorList>
    </citation>
    <scope>NUCLEOTIDE SEQUENCE [LARGE SCALE GENOMIC DNA]</scope>
    <source>
        <strain evidence="9">sk1b4</strain>
    </source>
</reference>
<keyword evidence="2" id="KW-0808">Transferase</keyword>
<dbReference type="PROSITE" id="PS00627">
    <property type="entry name" value="GHMP_KINASES_ATP"/>
    <property type="match status" value="1"/>
</dbReference>
<dbReference type="InterPro" id="IPR019539">
    <property type="entry name" value="GalKase_N"/>
</dbReference>
<dbReference type="Proteomes" id="UP000245283">
    <property type="component" value="Unassembled WGS sequence"/>
</dbReference>
<keyword evidence="5" id="KW-0067">ATP-binding</keyword>
<evidence type="ECO:0000313" key="8">
    <source>
        <dbReference type="EMBL" id="PWF26178.1"/>
    </source>
</evidence>
<evidence type="ECO:0000256" key="4">
    <source>
        <dbReference type="ARBA" id="ARBA00022777"/>
    </source>
</evidence>
<dbReference type="InterPro" id="IPR006206">
    <property type="entry name" value="Mevalonate/galactokinase"/>
</dbReference>
<accession>A0A2V1K922</accession>
<evidence type="ECO:0000256" key="2">
    <source>
        <dbReference type="ARBA" id="ARBA00022679"/>
    </source>
</evidence>
<dbReference type="GO" id="GO:0006012">
    <property type="term" value="P:galactose metabolic process"/>
    <property type="evidence" value="ECO:0007669"/>
    <property type="project" value="InterPro"/>
</dbReference>
<sequence>MPSRFVLDLNKAADCNEAGTHVELTQLKDQLTDNTYDERLGEIYGSDPGEIAAARTRLGSLLDWYGKAFGEDANSTDVSLYTAPGRTEMGGNHTDHQQGAVLAGSVTLDMVACAAPNGTHTACVISEGYPEIVVNLDELDPKPEEEGTSQALVRGMAAAMAQRGYSPVGFNAVVYSAVPGGSGLSSSAAYEVLIGVILNHIACADDLTAAEIAQIGQFAENTFFGKPSGLMDQMGSALGGVAHLDFKDPAKPVIHPIPFDMEKTGYALCIIDSGADHADLTDDYTAIRTEMKSIAAFFGKDVLREVDPAEFWTRIPELRATTSDRAVLRAMHFFEDHARVAQQAAAIEEGRFGDFLQLVKESGISSQTQLQNLYSVGQPLEQAVVVTQSVAKHVLDGRGAVRVHGGGFAGTVQAYVPADFAGEFKKEVDQAIGPDACHILRIRPIGGAVIAG</sequence>
<dbReference type="GO" id="GO:0005524">
    <property type="term" value="F:ATP binding"/>
    <property type="evidence" value="ECO:0007669"/>
    <property type="project" value="UniProtKB-KW"/>
</dbReference>
<protein>
    <submittedName>
        <fullName evidence="8">Galactokinase</fullName>
    </submittedName>
</protein>
<dbReference type="InterPro" id="IPR006204">
    <property type="entry name" value="GHMP_kinase_N_dom"/>
</dbReference>
<keyword evidence="9" id="KW-1185">Reference proteome</keyword>
<dbReference type="PRINTS" id="PR00473">
    <property type="entry name" value="GALCTOKINASE"/>
</dbReference>
<keyword evidence="4 8" id="KW-0418">Kinase</keyword>
<dbReference type="GO" id="GO:0005829">
    <property type="term" value="C:cytosol"/>
    <property type="evidence" value="ECO:0007669"/>
    <property type="project" value="TreeGrafter"/>
</dbReference>
<dbReference type="InterPro" id="IPR036554">
    <property type="entry name" value="GHMP_kinase_C_sf"/>
</dbReference>
<dbReference type="Pfam" id="PF10509">
    <property type="entry name" value="GalKase_gal_bdg"/>
    <property type="match status" value="1"/>
</dbReference>
<evidence type="ECO:0000313" key="9">
    <source>
        <dbReference type="Proteomes" id="UP000245283"/>
    </source>
</evidence>
<proteinExistence type="inferred from homology"/>
<dbReference type="InterPro" id="IPR006203">
    <property type="entry name" value="GHMP_knse_ATP-bd_CS"/>
</dbReference>
<evidence type="ECO:0000259" key="7">
    <source>
        <dbReference type="Pfam" id="PF10509"/>
    </source>
</evidence>
<dbReference type="InterPro" id="IPR020568">
    <property type="entry name" value="Ribosomal_Su5_D2-typ_SF"/>
</dbReference>
<dbReference type="PANTHER" id="PTHR10457">
    <property type="entry name" value="MEVALONATE KINASE/GALACTOKINASE"/>
    <property type="match status" value="1"/>
</dbReference>
<gene>
    <name evidence="8" type="ORF">DD236_08900</name>
</gene>
<dbReference type="SUPFAM" id="SSF54211">
    <property type="entry name" value="Ribosomal protein S5 domain 2-like"/>
    <property type="match status" value="1"/>
</dbReference>
<dbReference type="PRINTS" id="PR00959">
    <property type="entry name" value="MEVGALKINASE"/>
</dbReference>
<organism evidence="8 9">
    <name type="scientific">Ancrocorticia populi</name>
    <dbReference type="NCBI Taxonomy" id="2175228"/>
    <lineage>
        <taxon>Bacteria</taxon>
        <taxon>Bacillati</taxon>
        <taxon>Actinomycetota</taxon>
        <taxon>Actinomycetes</taxon>
        <taxon>Actinomycetales</taxon>
        <taxon>Actinomycetaceae</taxon>
        <taxon>Ancrocorticia</taxon>
    </lineage>
</organism>
<dbReference type="Gene3D" id="3.30.230.10">
    <property type="match status" value="1"/>
</dbReference>
<dbReference type="Pfam" id="PF00288">
    <property type="entry name" value="GHMP_kinases_N"/>
    <property type="match status" value="1"/>
</dbReference>
<evidence type="ECO:0000256" key="5">
    <source>
        <dbReference type="ARBA" id="ARBA00022840"/>
    </source>
</evidence>
<keyword evidence="3" id="KW-0547">Nucleotide-binding</keyword>